<keyword evidence="1" id="KW-0472">Membrane</keyword>
<proteinExistence type="predicted"/>
<sequence length="128" mass="13933">MTFTEILFGYLSGGIVLGTVAWIGFALHTAYTQIDLMLDHLHNCPAVRARAPLRHGGPWGKLLLVGGLSGIVTFPNGLLKRGLLSAEDLRTFPAPLKRKLAVMQWSVIGLLGFAFLLWGVGKVVGWHE</sequence>
<feature type="transmembrane region" description="Helical" evidence="1">
    <location>
        <begin position="7"/>
        <end position="31"/>
    </location>
</feature>
<dbReference type="Proteomes" id="UP000052019">
    <property type="component" value="Unassembled WGS sequence"/>
</dbReference>
<reference evidence="2 4" key="1">
    <citation type="submission" date="2015-02" db="EMBL/GenBank/DDBJ databases">
        <title>Two Pseudomonas sp. nov. isolated from raw milk.</title>
        <authorList>
            <person name="Wenning M."/>
            <person name="von Neubeck M."/>
            <person name="Huptas C."/>
            <person name="Scherer S."/>
        </authorList>
    </citation>
    <scope>NUCLEOTIDE SEQUENCE [LARGE SCALE GENOMIC DNA]</scope>
    <source>
        <strain evidence="2 4">DSM 14937</strain>
    </source>
</reference>
<evidence type="ECO:0000256" key="1">
    <source>
        <dbReference type="SAM" id="Phobius"/>
    </source>
</evidence>
<evidence type="ECO:0000313" key="2">
    <source>
        <dbReference type="EMBL" id="KRP59973.1"/>
    </source>
</evidence>
<dbReference type="OrthoDB" id="6900259at2"/>
<accession>A0A0R2ZG15</accession>
<dbReference type="Proteomes" id="UP000183126">
    <property type="component" value="Chromosome I"/>
</dbReference>
<reference evidence="3 5" key="2">
    <citation type="submission" date="2016-10" db="EMBL/GenBank/DDBJ databases">
        <authorList>
            <person name="Varghese N."/>
            <person name="Submissions S."/>
        </authorList>
    </citation>
    <scope>NUCLEOTIDE SEQUENCE [LARGE SCALE GENOMIC DNA]</scope>
    <source>
        <strain evidence="3 5">BS3111</strain>
    </source>
</reference>
<protein>
    <submittedName>
        <fullName evidence="2">Uncharacterized protein</fullName>
    </submittedName>
</protein>
<evidence type="ECO:0000313" key="5">
    <source>
        <dbReference type="Proteomes" id="UP000183126"/>
    </source>
</evidence>
<keyword evidence="5" id="KW-1185">Reference proteome</keyword>
<dbReference type="RefSeq" id="WP_057008235.1">
    <property type="nucleotide sequence ID" value="NZ_JYLK01000007.1"/>
</dbReference>
<dbReference type="AlphaFoldDB" id="A0A0R2ZG15"/>
<name>A0A0R2ZG15_9PSED</name>
<dbReference type="EMBL" id="JYLK01000007">
    <property type="protein sequence ID" value="KRP59973.1"/>
    <property type="molecule type" value="Genomic_DNA"/>
</dbReference>
<keyword evidence="1" id="KW-0812">Transmembrane</keyword>
<gene>
    <name evidence="3" type="ORF">SAMN04490205_3212</name>
    <name evidence="2" type="ORF">TU79_12370</name>
</gene>
<evidence type="ECO:0000313" key="4">
    <source>
        <dbReference type="Proteomes" id="UP000052019"/>
    </source>
</evidence>
<keyword evidence="1" id="KW-1133">Transmembrane helix</keyword>
<organism evidence="2 4">
    <name type="scientific">Pseudomonas trivialis</name>
    <dbReference type="NCBI Taxonomy" id="200450"/>
    <lineage>
        <taxon>Bacteria</taxon>
        <taxon>Pseudomonadati</taxon>
        <taxon>Pseudomonadota</taxon>
        <taxon>Gammaproteobacteria</taxon>
        <taxon>Pseudomonadales</taxon>
        <taxon>Pseudomonadaceae</taxon>
        <taxon>Pseudomonas</taxon>
    </lineage>
</organism>
<dbReference type="EMBL" id="LT629760">
    <property type="protein sequence ID" value="SDS66364.1"/>
    <property type="molecule type" value="Genomic_DNA"/>
</dbReference>
<feature type="transmembrane region" description="Helical" evidence="1">
    <location>
        <begin position="62"/>
        <end position="79"/>
    </location>
</feature>
<dbReference type="PATRIC" id="fig|200450.4.peg.4508"/>
<feature type="transmembrane region" description="Helical" evidence="1">
    <location>
        <begin position="100"/>
        <end position="120"/>
    </location>
</feature>
<evidence type="ECO:0000313" key="3">
    <source>
        <dbReference type="EMBL" id="SDS66364.1"/>
    </source>
</evidence>